<comment type="similarity">
    <text evidence="1 11">Belongs to the universal ribosomal protein uL1 family.</text>
</comment>
<dbReference type="InterPro" id="IPR028364">
    <property type="entry name" value="Ribosomal_uL1/biogenesis"/>
</dbReference>
<organism evidence="12 13">
    <name type="scientific">Buchnera aphidicola</name>
    <name type="common">Stegophylla sp.</name>
    <dbReference type="NCBI Taxonomy" id="2315800"/>
    <lineage>
        <taxon>Bacteria</taxon>
        <taxon>Pseudomonadati</taxon>
        <taxon>Pseudomonadota</taxon>
        <taxon>Gammaproteobacteria</taxon>
        <taxon>Enterobacterales</taxon>
        <taxon>Erwiniaceae</taxon>
        <taxon>Buchnera</taxon>
    </lineage>
</organism>
<dbReference type="CDD" id="cd00403">
    <property type="entry name" value="Ribosomal_L1"/>
    <property type="match status" value="1"/>
</dbReference>
<dbReference type="Proteomes" id="UP000298636">
    <property type="component" value="Chromosome"/>
</dbReference>
<dbReference type="GO" id="GO:0006412">
    <property type="term" value="P:translation"/>
    <property type="evidence" value="ECO:0007669"/>
    <property type="project" value="UniProtKB-UniRule"/>
</dbReference>
<dbReference type="GO" id="GO:0022625">
    <property type="term" value="C:cytosolic large ribosomal subunit"/>
    <property type="evidence" value="ECO:0007669"/>
    <property type="project" value="TreeGrafter"/>
</dbReference>
<accession>A0A4D6YDZ0</accession>
<gene>
    <name evidence="11" type="primary">rplA</name>
    <name evidence="12" type="ORF">D9V79_00150</name>
</gene>
<keyword evidence="2 11" id="KW-0678">Repressor</keyword>
<dbReference type="InterPro" id="IPR005878">
    <property type="entry name" value="Ribosom_uL1_bac-type"/>
</dbReference>
<keyword evidence="8 11" id="KW-0687">Ribonucleoprotein</keyword>
<evidence type="ECO:0000256" key="11">
    <source>
        <dbReference type="HAMAP-Rule" id="MF_01318"/>
    </source>
</evidence>
<proteinExistence type="inferred from homology"/>
<dbReference type="GO" id="GO:0019843">
    <property type="term" value="F:rRNA binding"/>
    <property type="evidence" value="ECO:0007669"/>
    <property type="project" value="UniProtKB-UniRule"/>
</dbReference>
<dbReference type="Gene3D" id="3.30.190.20">
    <property type="match status" value="1"/>
</dbReference>
<evidence type="ECO:0000256" key="5">
    <source>
        <dbReference type="ARBA" id="ARBA00022845"/>
    </source>
</evidence>
<keyword evidence="3 11" id="KW-0820">tRNA-binding</keyword>
<keyword evidence="4 11" id="KW-0699">rRNA-binding</keyword>
<dbReference type="SUPFAM" id="SSF56808">
    <property type="entry name" value="Ribosomal protein L1"/>
    <property type="match status" value="1"/>
</dbReference>
<keyword evidence="6 11" id="KW-0694">RNA-binding</keyword>
<evidence type="ECO:0000256" key="10">
    <source>
        <dbReference type="ARBA" id="ARBA00059110"/>
    </source>
</evidence>
<evidence type="ECO:0000256" key="8">
    <source>
        <dbReference type="ARBA" id="ARBA00023274"/>
    </source>
</evidence>
<evidence type="ECO:0000313" key="12">
    <source>
        <dbReference type="EMBL" id="QCI26233.1"/>
    </source>
</evidence>
<evidence type="ECO:0000256" key="1">
    <source>
        <dbReference type="ARBA" id="ARBA00010531"/>
    </source>
</evidence>
<dbReference type="FunFam" id="3.40.50.790:FF:000001">
    <property type="entry name" value="50S ribosomal protein L1"/>
    <property type="match status" value="1"/>
</dbReference>
<dbReference type="NCBIfam" id="TIGR01169">
    <property type="entry name" value="rplA_bact"/>
    <property type="match status" value="1"/>
</dbReference>
<dbReference type="PANTHER" id="PTHR36427">
    <property type="entry name" value="54S RIBOSOMAL PROTEIN L1, MITOCHONDRIAL"/>
    <property type="match status" value="1"/>
</dbReference>
<dbReference type="GO" id="GO:0000049">
    <property type="term" value="F:tRNA binding"/>
    <property type="evidence" value="ECO:0007669"/>
    <property type="project" value="UniProtKB-KW"/>
</dbReference>
<protein>
    <recommendedName>
        <fullName evidence="9 11">Large ribosomal subunit protein uL1</fullName>
    </recommendedName>
</protein>
<dbReference type="GO" id="GO:0003735">
    <property type="term" value="F:structural constituent of ribosome"/>
    <property type="evidence" value="ECO:0007669"/>
    <property type="project" value="InterPro"/>
</dbReference>
<dbReference type="HAMAP" id="MF_01318_B">
    <property type="entry name" value="Ribosomal_uL1_B"/>
    <property type="match status" value="1"/>
</dbReference>
<dbReference type="Gene3D" id="3.40.50.790">
    <property type="match status" value="1"/>
</dbReference>
<evidence type="ECO:0000256" key="6">
    <source>
        <dbReference type="ARBA" id="ARBA00022884"/>
    </source>
</evidence>
<dbReference type="Pfam" id="PF00687">
    <property type="entry name" value="Ribosomal_L1"/>
    <property type="match status" value="1"/>
</dbReference>
<dbReference type="InterPro" id="IPR002143">
    <property type="entry name" value="Ribosomal_uL1"/>
</dbReference>
<reference evidence="12 13" key="1">
    <citation type="submission" date="2018-10" db="EMBL/GenBank/DDBJ databases">
        <title>Comparative functional genomics of the obligate endosymbiont Buchnera aphidicola.</title>
        <authorList>
            <person name="Chong R.A."/>
        </authorList>
    </citation>
    <scope>NUCLEOTIDE SEQUENCE [LARGE SCALE GENOMIC DNA]</scope>
    <source>
        <strain evidence="12 13">Ssp</strain>
    </source>
</reference>
<comment type="function">
    <text evidence="11">Binds directly to 23S rRNA. The L1 stalk is quite mobile in the ribosome, and is involved in E site tRNA release.</text>
</comment>
<dbReference type="GO" id="GO:0006417">
    <property type="term" value="P:regulation of translation"/>
    <property type="evidence" value="ECO:0007669"/>
    <property type="project" value="UniProtKB-KW"/>
</dbReference>
<name>A0A4D6YDZ0_9GAMM</name>
<comment type="function">
    <text evidence="10 11">Protein L1 is also a translational repressor protein, it controls the translation of the L11 operon by binding to its mRNA.</text>
</comment>
<dbReference type="InterPro" id="IPR023674">
    <property type="entry name" value="Ribosomal_uL1-like"/>
</dbReference>
<dbReference type="InterPro" id="IPR016095">
    <property type="entry name" value="Ribosomal_uL1_3-a/b-sand"/>
</dbReference>
<dbReference type="PANTHER" id="PTHR36427:SF3">
    <property type="entry name" value="LARGE RIBOSOMAL SUBUNIT PROTEIN UL1M"/>
    <property type="match status" value="1"/>
</dbReference>
<dbReference type="OrthoDB" id="9803740at2"/>
<keyword evidence="13" id="KW-1185">Reference proteome</keyword>
<evidence type="ECO:0000256" key="9">
    <source>
        <dbReference type="ARBA" id="ARBA00035241"/>
    </source>
</evidence>
<keyword evidence="7 11" id="KW-0689">Ribosomal protein</keyword>
<evidence type="ECO:0000256" key="4">
    <source>
        <dbReference type="ARBA" id="ARBA00022730"/>
    </source>
</evidence>
<evidence type="ECO:0000256" key="7">
    <source>
        <dbReference type="ARBA" id="ARBA00022980"/>
    </source>
</evidence>
<evidence type="ECO:0000313" key="13">
    <source>
        <dbReference type="Proteomes" id="UP000298636"/>
    </source>
</evidence>
<comment type="subunit">
    <text evidence="11">Part of the 50S ribosomal subunit.</text>
</comment>
<dbReference type="RefSeq" id="WP_158351531.1">
    <property type="nucleotide sequence ID" value="NZ_CP032998.1"/>
</dbReference>
<keyword evidence="5 11" id="KW-0810">Translation regulation</keyword>
<dbReference type="EMBL" id="CP032998">
    <property type="protein sequence ID" value="QCI26233.1"/>
    <property type="molecule type" value="Genomic_DNA"/>
</dbReference>
<evidence type="ECO:0000256" key="3">
    <source>
        <dbReference type="ARBA" id="ARBA00022555"/>
    </source>
</evidence>
<dbReference type="PIRSF" id="PIRSF002155">
    <property type="entry name" value="Ribosomal_L1"/>
    <property type="match status" value="1"/>
</dbReference>
<dbReference type="AlphaFoldDB" id="A0A4D6YDZ0"/>
<evidence type="ECO:0000256" key="2">
    <source>
        <dbReference type="ARBA" id="ARBA00022491"/>
    </source>
</evidence>
<sequence length="234" mass="26277">MIKIKKKIRNIKDKIDFKKKYNVYNAIDLLKKFSTKNFIESFDVAINLGIDAKKSNQNIRGFVILPHGLGRKVKIAVCTQGDNIQKAKNHGADIVGGHELIDYFKNNKINFDIVIATPDSMNIIGKLGPILGPKGLMPHLQTGTITNNIVEAIKNAKKGQIHYKNDKNGIIHTTIGKINFSNQQIQENLMQLLHSLYKLKPMQSKGIFFKKITLSTTMGIGLSIQLDNINEIKK</sequence>